<evidence type="ECO:0000313" key="2">
    <source>
        <dbReference type="EnsemblPlants" id="AET1Gv20013400.10"/>
    </source>
</evidence>
<keyword evidence="3" id="KW-1185">Reference proteome</keyword>
<dbReference type="AlphaFoldDB" id="A0A452XIK2"/>
<keyword evidence="1" id="KW-0812">Transmembrane</keyword>
<reference evidence="2" key="5">
    <citation type="journal article" date="2021" name="G3 (Bethesda)">
        <title>Aegilops tauschii genome assembly Aet v5.0 features greater sequence contiguity and improved annotation.</title>
        <authorList>
            <person name="Wang L."/>
            <person name="Zhu T."/>
            <person name="Rodriguez J.C."/>
            <person name="Deal K.R."/>
            <person name="Dubcovsky J."/>
            <person name="McGuire P.E."/>
            <person name="Lux T."/>
            <person name="Spannagl M."/>
            <person name="Mayer K.F.X."/>
            <person name="Baldrich P."/>
            <person name="Meyers B.C."/>
            <person name="Huo N."/>
            <person name="Gu Y.Q."/>
            <person name="Zhou H."/>
            <person name="Devos K.M."/>
            <person name="Bennetzen J.L."/>
            <person name="Unver T."/>
            <person name="Budak H."/>
            <person name="Gulick P.J."/>
            <person name="Galiba G."/>
            <person name="Kalapos B."/>
            <person name="Nelson D.R."/>
            <person name="Li P."/>
            <person name="You F.M."/>
            <person name="Luo M.C."/>
            <person name="Dvorak J."/>
        </authorList>
    </citation>
    <scope>NUCLEOTIDE SEQUENCE [LARGE SCALE GENOMIC DNA]</scope>
    <source>
        <strain evidence="2">cv. AL8/78</strain>
    </source>
</reference>
<proteinExistence type="predicted"/>
<reference evidence="2" key="3">
    <citation type="journal article" date="2017" name="Nature">
        <title>Genome sequence of the progenitor of the wheat D genome Aegilops tauschii.</title>
        <authorList>
            <person name="Luo M.C."/>
            <person name="Gu Y.Q."/>
            <person name="Puiu D."/>
            <person name="Wang H."/>
            <person name="Twardziok S.O."/>
            <person name="Deal K.R."/>
            <person name="Huo N."/>
            <person name="Zhu T."/>
            <person name="Wang L."/>
            <person name="Wang Y."/>
            <person name="McGuire P.E."/>
            <person name="Liu S."/>
            <person name="Long H."/>
            <person name="Ramasamy R.K."/>
            <person name="Rodriguez J.C."/>
            <person name="Van S.L."/>
            <person name="Yuan L."/>
            <person name="Wang Z."/>
            <person name="Xia Z."/>
            <person name="Xiao L."/>
            <person name="Anderson O.D."/>
            <person name="Ouyang S."/>
            <person name="Liang Y."/>
            <person name="Zimin A.V."/>
            <person name="Pertea G."/>
            <person name="Qi P."/>
            <person name="Bennetzen J.L."/>
            <person name="Dai X."/>
            <person name="Dawson M.W."/>
            <person name="Muller H.G."/>
            <person name="Kugler K."/>
            <person name="Rivarola-Duarte L."/>
            <person name="Spannagl M."/>
            <person name="Mayer K.F.X."/>
            <person name="Lu F.H."/>
            <person name="Bevan M.W."/>
            <person name="Leroy P."/>
            <person name="Li P."/>
            <person name="You F.M."/>
            <person name="Sun Q."/>
            <person name="Liu Z."/>
            <person name="Lyons E."/>
            <person name="Wicker T."/>
            <person name="Salzberg S.L."/>
            <person name="Devos K.M."/>
            <person name="Dvorak J."/>
        </authorList>
    </citation>
    <scope>NUCLEOTIDE SEQUENCE [LARGE SCALE GENOMIC DNA]</scope>
    <source>
        <strain evidence="2">cv. AL8/78</strain>
    </source>
</reference>
<keyword evidence="1" id="KW-0472">Membrane</keyword>
<dbReference type="EnsemblPlants" id="AET1Gv20013400.10">
    <property type="protein sequence ID" value="AET1Gv20013400.10"/>
    <property type="gene ID" value="AET1Gv20013400"/>
</dbReference>
<reference evidence="3" key="1">
    <citation type="journal article" date="2014" name="Science">
        <title>Ancient hybridizations among the ancestral genomes of bread wheat.</title>
        <authorList>
            <consortium name="International Wheat Genome Sequencing Consortium,"/>
            <person name="Marcussen T."/>
            <person name="Sandve S.R."/>
            <person name="Heier L."/>
            <person name="Spannagl M."/>
            <person name="Pfeifer M."/>
            <person name="Jakobsen K.S."/>
            <person name="Wulff B.B."/>
            <person name="Steuernagel B."/>
            <person name="Mayer K.F."/>
            <person name="Olsen O.A."/>
        </authorList>
    </citation>
    <scope>NUCLEOTIDE SEQUENCE [LARGE SCALE GENOMIC DNA]</scope>
    <source>
        <strain evidence="3">cv. AL8/78</strain>
    </source>
</reference>
<evidence type="ECO:0000256" key="1">
    <source>
        <dbReference type="SAM" id="Phobius"/>
    </source>
</evidence>
<protein>
    <submittedName>
        <fullName evidence="2">Uncharacterized protein</fullName>
    </submittedName>
</protein>
<accession>A0A452XIK2</accession>
<feature type="transmembrane region" description="Helical" evidence="1">
    <location>
        <begin position="20"/>
        <end position="37"/>
    </location>
</feature>
<evidence type="ECO:0000313" key="3">
    <source>
        <dbReference type="Proteomes" id="UP000015105"/>
    </source>
</evidence>
<organism evidence="2 3">
    <name type="scientific">Aegilops tauschii subsp. strangulata</name>
    <name type="common">Goatgrass</name>
    <dbReference type="NCBI Taxonomy" id="200361"/>
    <lineage>
        <taxon>Eukaryota</taxon>
        <taxon>Viridiplantae</taxon>
        <taxon>Streptophyta</taxon>
        <taxon>Embryophyta</taxon>
        <taxon>Tracheophyta</taxon>
        <taxon>Spermatophyta</taxon>
        <taxon>Magnoliopsida</taxon>
        <taxon>Liliopsida</taxon>
        <taxon>Poales</taxon>
        <taxon>Poaceae</taxon>
        <taxon>BOP clade</taxon>
        <taxon>Pooideae</taxon>
        <taxon>Triticodae</taxon>
        <taxon>Triticeae</taxon>
        <taxon>Triticinae</taxon>
        <taxon>Aegilops</taxon>
    </lineage>
</organism>
<dbReference type="Proteomes" id="UP000015105">
    <property type="component" value="Chromosome 1D"/>
</dbReference>
<dbReference type="Gramene" id="AET1Gv20013400.10">
    <property type="protein sequence ID" value="AET1Gv20013400.10"/>
    <property type="gene ID" value="AET1Gv20013400"/>
</dbReference>
<reference evidence="2" key="4">
    <citation type="submission" date="2019-03" db="UniProtKB">
        <authorList>
            <consortium name="EnsemblPlants"/>
        </authorList>
    </citation>
    <scope>IDENTIFICATION</scope>
</reference>
<sequence length="62" mass="7358">MNVILNPQMVYLRLNAMIRFGNNCLSLSVCLPIILLYDEHYLNFETSARHLRQHLTKFHLLD</sequence>
<name>A0A452XIK2_AEGTS</name>
<reference evidence="3" key="2">
    <citation type="journal article" date="2017" name="Nat. Plants">
        <title>The Aegilops tauschii genome reveals multiple impacts of transposons.</title>
        <authorList>
            <person name="Zhao G."/>
            <person name="Zou C."/>
            <person name="Li K."/>
            <person name="Wang K."/>
            <person name="Li T."/>
            <person name="Gao L."/>
            <person name="Zhang X."/>
            <person name="Wang H."/>
            <person name="Yang Z."/>
            <person name="Liu X."/>
            <person name="Jiang W."/>
            <person name="Mao L."/>
            <person name="Kong X."/>
            <person name="Jiao Y."/>
            <person name="Jia J."/>
        </authorList>
    </citation>
    <scope>NUCLEOTIDE SEQUENCE [LARGE SCALE GENOMIC DNA]</scope>
    <source>
        <strain evidence="3">cv. AL8/78</strain>
    </source>
</reference>
<keyword evidence="1" id="KW-1133">Transmembrane helix</keyword>